<keyword evidence="2" id="KW-1185">Reference proteome</keyword>
<sequence>MSFPISDSTLFAYSFPSLLMLSTIASTVSKGATLAQVCNTYSTLQGTLGPSTHNCPSQSVTYKSLFCDIFSYIVAFGCPLPSTRRHRG</sequence>
<proteinExistence type="predicted"/>
<dbReference type="AlphaFoldDB" id="A0A9P5MTC8"/>
<reference evidence="1" key="1">
    <citation type="submission" date="2019-10" db="EMBL/GenBank/DDBJ databases">
        <authorList>
            <consortium name="DOE Joint Genome Institute"/>
            <person name="Kuo A."/>
            <person name="Miyauchi S."/>
            <person name="Kiss E."/>
            <person name="Drula E."/>
            <person name="Kohler A."/>
            <person name="Sanchez-Garcia M."/>
            <person name="Andreopoulos B."/>
            <person name="Barry K.W."/>
            <person name="Bonito G."/>
            <person name="Buee M."/>
            <person name="Carver A."/>
            <person name="Chen C."/>
            <person name="Cichocki N."/>
            <person name="Clum A."/>
            <person name="Culley D."/>
            <person name="Crous P.W."/>
            <person name="Fauchery L."/>
            <person name="Girlanda M."/>
            <person name="Hayes R."/>
            <person name="Keri Z."/>
            <person name="LaButti K."/>
            <person name="Lipzen A."/>
            <person name="Lombard V."/>
            <person name="Magnuson J."/>
            <person name="Maillard F."/>
            <person name="Morin E."/>
            <person name="Murat C."/>
            <person name="Nolan M."/>
            <person name="Ohm R."/>
            <person name="Pangilinan J."/>
            <person name="Pereira M."/>
            <person name="Perotto S."/>
            <person name="Peter M."/>
            <person name="Riley R."/>
            <person name="Sitrit Y."/>
            <person name="Stielow B."/>
            <person name="Szollosi G."/>
            <person name="Zifcakova L."/>
            <person name="Stursova M."/>
            <person name="Spatafora J.W."/>
            <person name="Tedersoo L."/>
            <person name="Vaario L.-M."/>
            <person name="Yamada A."/>
            <person name="Yan M."/>
            <person name="Wang P."/>
            <person name="Xu J."/>
            <person name="Bruns T."/>
            <person name="Baldrian P."/>
            <person name="Vilgalys R."/>
            <person name="Henrissat B."/>
            <person name="Grigoriev I.V."/>
            <person name="Hibbett D."/>
            <person name="Nagy L.G."/>
            <person name="Martin F.M."/>
        </authorList>
    </citation>
    <scope>NUCLEOTIDE SEQUENCE</scope>
    <source>
        <strain evidence="1">Prilba</strain>
    </source>
</reference>
<evidence type="ECO:0000313" key="2">
    <source>
        <dbReference type="Proteomes" id="UP000759537"/>
    </source>
</evidence>
<dbReference type="EMBL" id="WHVB01000011">
    <property type="protein sequence ID" value="KAF8478364.1"/>
    <property type="molecule type" value="Genomic_DNA"/>
</dbReference>
<organism evidence="1 2">
    <name type="scientific">Russula ochroleuca</name>
    <dbReference type="NCBI Taxonomy" id="152965"/>
    <lineage>
        <taxon>Eukaryota</taxon>
        <taxon>Fungi</taxon>
        <taxon>Dikarya</taxon>
        <taxon>Basidiomycota</taxon>
        <taxon>Agaricomycotina</taxon>
        <taxon>Agaricomycetes</taxon>
        <taxon>Russulales</taxon>
        <taxon>Russulaceae</taxon>
        <taxon>Russula</taxon>
    </lineage>
</organism>
<name>A0A9P5MTC8_9AGAM</name>
<gene>
    <name evidence="1" type="ORF">DFH94DRAFT_749297</name>
</gene>
<reference evidence="1" key="2">
    <citation type="journal article" date="2020" name="Nat. Commun.">
        <title>Large-scale genome sequencing of mycorrhizal fungi provides insights into the early evolution of symbiotic traits.</title>
        <authorList>
            <person name="Miyauchi S."/>
            <person name="Kiss E."/>
            <person name="Kuo A."/>
            <person name="Drula E."/>
            <person name="Kohler A."/>
            <person name="Sanchez-Garcia M."/>
            <person name="Morin E."/>
            <person name="Andreopoulos B."/>
            <person name="Barry K.W."/>
            <person name="Bonito G."/>
            <person name="Buee M."/>
            <person name="Carver A."/>
            <person name="Chen C."/>
            <person name="Cichocki N."/>
            <person name="Clum A."/>
            <person name="Culley D."/>
            <person name="Crous P.W."/>
            <person name="Fauchery L."/>
            <person name="Girlanda M."/>
            <person name="Hayes R.D."/>
            <person name="Keri Z."/>
            <person name="LaButti K."/>
            <person name="Lipzen A."/>
            <person name="Lombard V."/>
            <person name="Magnuson J."/>
            <person name="Maillard F."/>
            <person name="Murat C."/>
            <person name="Nolan M."/>
            <person name="Ohm R.A."/>
            <person name="Pangilinan J."/>
            <person name="Pereira M.F."/>
            <person name="Perotto S."/>
            <person name="Peter M."/>
            <person name="Pfister S."/>
            <person name="Riley R."/>
            <person name="Sitrit Y."/>
            <person name="Stielow J.B."/>
            <person name="Szollosi G."/>
            <person name="Zifcakova L."/>
            <person name="Stursova M."/>
            <person name="Spatafora J.W."/>
            <person name="Tedersoo L."/>
            <person name="Vaario L.M."/>
            <person name="Yamada A."/>
            <person name="Yan M."/>
            <person name="Wang P."/>
            <person name="Xu J."/>
            <person name="Bruns T."/>
            <person name="Baldrian P."/>
            <person name="Vilgalys R."/>
            <person name="Dunand C."/>
            <person name="Henrissat B."/>
            <person name="Grigoriev I.V."/>
            <person name="Hibbett D."/>
            <person name="Nagy L.G."/>
            <person name="Martin F.M."/>
        </authorList>
    </citation>
    <scope>NUCLEOTIDE SEQUENCE</scope>
    <source>
        <strain evidence="1">Prilba</strain>
    </source>
</reference>
<comment type="caution">
    <text evidence="1">The sequence shown here is derived from an EMBL/GenBank/DDBJ whole genome shotgun (WGS) entry which is preliminary data.</text>
</comment>
<dbReference type="Proteomes" id="UP000759537">
    <property type="component" value="Unassembled WGS sequence"/>
</dbReference>
<evidence type="ECO:0000313" key="1">
    <source>
        <dbReference type="EMBL" id="KAF8478364.1"/>
    </source>
</evidence>
<accession>A0A9P5MTC8</accession>
<protein>
    <submittedName>
        <fullName evidence="1">Uncharacterized protein</fullName>
    </submittedName>
</protein>